<proteinExistence type="predicted"/>
<dbReference type="PANTHER" id="PTHR38593">
    <property type="entry name" value="BLR2558 PROTEIN"/>
    <property type="match status" value="1"/>
</dbReference>
<organism evidence="2 3">
    <name type="scientific">Phytopseudomonas flavescens</name>
    <dbReference type="NCBI Taxonomy" id="29435"/>
    <lineage>
        <taxon>Bacteria</taxon>
        <taxon>Pseudomonadati</taxon>
        <taxon>Pseudomonadota</taxon>
        <taxon>Gammaproteobacteria</taxon>
        <taxon>Pseudomonadales</taxon>
        <taxon>Pseudomonadaceae</taxon>
        <taxon>Phytopseudomonas</taxon>
    </lineage>
</organism>
<reference evidence="2 3" key="1">
    <citation type="submission" date="2020-07" db="EMBL/GenBank/DDBJ databases">
        <title>Genomic analyses of the natural microbiome of Caenorhabditis elegans.</title>
        <authorList>
            <person name="Samuel B."/>
        </authorList>
    </citation>
    <scope>NUCLEOTIDE SEQUENCE [LARGE SCALE GENOMIC DNA]</scope>
    <source>
        <strain evidence="2 3">BIGb0408</strain>
    </source>
</reference>
<comment type="caution">
    <text evidence="2">The sequence shown here is derived from an EMBL/GenBank/DDBJ whole genome shotgun (WGS) entry which is preliminary data.</text>
</comment>
<name>A0A7Y9XN02_9GAMM</name>
<protein>
    <submittedName>
        <fullName evidence="2">Putative membrane protein</fullName>
    </submittedName>
</protein>
<dbReference type="AlphaFoldDB" id="A0A7Y9XN02"/>
<dbReference type="Pfam" id="PF13628">
    <property type="entry name" value="DUF4142"/>
    <property type="match status" value="1"/>
</dbReference>
<evidence type="ECO:0000313" key="2">
    <source>
        <dbReference type="EMBL" id="NYH72992.1"/>
    </source>
</evidence>
<dbReference type="InterPro" id="IPR025419">
    <property type="entry name" value="DUF4142"/>
</dbReference>
<dbReference type="Proteomes" id="UP000578688">
    <property type="component" value="Unassembled WGS sequence"/>
</dbReference>
<dbReference type="EMBL" id="JACBYV010000001">
    <property type="protein sequence ID" value="NYH72992.1"/>
    <property type="molecule type" value="Genomic_DNA"/>
</dbReference>
<feature type="domain" description="DUF4142" evidence="1">
    <location>
        <begin position="66"/>
        <end position="198"/>
    </location>
</feature>
<gene>
    <name evidence="2" type="ORF">FHR27_001602</name>
</gene>
<dbReference type="InterPro" id="IPR012347">
    <property type="entry name" value="Ferritin-like"/>
</dbReference>
<dbReference type="Gene3D" id="1.20.1260.10">
    <property type="match status" value="1"/>
</dbReference>
<evidence type="ECO:0000259" key="1">
    <source>
        <dbReference type="Pfam" id="PF13628"/>
    </source>
</evidence>
<accession>A0A7Y9XN02</accession>
<dbReference type="PANTHER" id="PTHR38593:SF1">
    <property type="entry name" value="BLR2558 PROTEIN"/>
    <property type="match status" value="1"/>
</dbReference>
<keyword evidence="3" id="KW-1185">Reference proteome</keyword>
<evidence type="ECO:0000313" key="3">
    <source>
        <dbReference type="Proteomes" id="UP000578688"/>
    </source>
</evidence>
<sequence length="213" mass="23567">MLKLFSATEIAAFLISWKSFCRRTSSNQRSIGDFDMKQSAVLLGTALALLLGLSNATHAASQITPEDFAEEASAKGIAEIETGKLALEKGTRDEVKKFAQTMVDDHTRANEELKALAEKKQLKISTDADLMNQAKAKILQVREGESFDDAYANNQVEAHEQAIELYEKAAASEDAELSAWAKEVLPKLKHHLEMARDLRELTHQRTPPAQSVQ</sequence>